<organism evidence="4 5">
    <name type="scientific">Lobosporangium transversale</name>
    <dbReference type="NCBI Taxonomy" id="64571"/>
    <lineage>
        <taxon>Eukaryota</taxon>
        <taxon>Fungi</taxon>
        <taxon>Fungi incertae sedis</taxon>
        <taxon>Mucoromycota</taxon>
        <taxon>Mortierellomycotina</taxon>
        <taxon>Mortierellomycetes</taxon>
        <taxon>Mortierellales</taxon>
        <taxon>Mortierellaceae</taxon>
        <taxon>Lobosporangium</taxon>
    </lineage>
</organism>
<keyword evidence="5" id="KW-1185">Reference proteome</keyword>
<dbReference type="GO" id="GO:0016020">
    <property type="term" value="C:membrane"/>
    <property type="evidence" value="ECO:0007669"/>
    <property type="project" value="TreeGrafter"/>
</dbReference>
<keyword evidence="2" id="KW-0812">Transmembrane</keyword>
<dbReference type="AlphaFoldDB" id="A0A1Y2GRL1"/>
<accession>A0A1Y2GRL1</accession>
<evidence type="ECO:0000256" key="1">
    <source>
        <dbReference type="SAM" id="MobiDB-lite"/>
    </source>
</evidence>
<feature type="region of interest" description="Disordered" evidence="1">
    <location>
        <begin position="40"/>
        <end position="112"/>
    </location>
</feature>
<feature type="compositionally biased region" description="Basic and acidic residues" evidence="1">
    <location>
        <begin position="40"/>
        <end position="57"/>
    </location>
</feature>
<gene>
    <name evidence="4" type="ORF">BCR41DRAFT_351359</name>
</gene>
<name>A0A1Y2GRL1_9FUNG</name>
<keyword evidence="2" id="KW-0472">Membrane</keyword>
<keyword evidence="2" id="KW-1133">Transmembrane helix</keyword>
<comment type="caution">
    <text evidence="4">The sequence shown here is derived from an EMBL/GenBank/DDBJ whole genome shotgun (WGS) entry which is preliminary data.</text>
</comment>
<feature type="compositionally biased region" description="Basic and acidic residues" evidence="1">
    <location>
        <begin position="202"/>
        <end position="213"/>
    </location>
</feature>
<dbReference type="PANTHER" id="PTHR41807:SF1">
    <property type="entry name" value="GLUTATHIONE TRANSFERASE 3"/>
    <property type="match status" value="1"/>
</dbReference>
<dbReference type="EMBL" id="MCFF01000013">
    <property type="protein sequence ID" value="ORZ20147.1"/>
    <property type="molecule type" value="Genomic_DNA"/>
</dbReference>
<dbReference type="OrthoDB" id="5569309at2759"/>
<dbReference type="RefSeq" id="XP_021882687.1">
    <property type="nucleotide sequence ID" value="XM_022023786.1"/>
</dbReference>
<dbReference type="PROSITE" id="PS50800">
    <property type="entry name" value="SAP"/>
    <property type="match status" value="1"/>
</dbReference>
<proteinExistence type="predicted"/>
<dbReference type="Pfam" id="PF02037">
    <property type="entry name" value="SAP"/>
    <property type="match status" value="1"/>
</dbReference>
<dbReference type="InterPro" id="IPR038872">
    <property type="entry name" value="Put_GTT3"/>
</dbReference>
<evidence type="ECO:0000313" key="4">
    <source>
        <dbReference type="EMBL" id="ORZ20147.1"/>
    </source>
</evidence>
<evidence type="ECO:0000256" key="2">
    <source>
        <dbReference type="SAM" id="Phobius"/>
    </source>
</evidence>
<reference evidence="4 5" key="1">
    <citation type="submission" date="2016-07" db="EMBL/GenBank/DDBJ databases">
        <title>Pervasive Adenine N6-methylation of Active Genes in Fungi.</title>
        <authorList>
            <consortium name="DOE Joint Genome Institute"/>
            <person name="Mondo S.J."/>
            <person name="Dannebaum R.O."/>
            <person name="Kuo R.C."/>
            <person name="Labutti K."/>
            <person name="Haridas S."/>
            <person name="Kuo A."/>
            <person name="Salamov A."/>
            <person name="Ahrendt S.R."/>
            <person name="Lipzen A."/>
            <person name="Sullivan W."/>
            <person name="Andreopoulos W.B."/>
            <person name="Clum A."/>
            <person name="Lindquist E."/>
            <person name="Daum C."/>
            <person name="Ramamoorthy G.K."/>
            <person name="Gryganskyi A."/>
            <person name="Culley D."/>
            <person name="Magnuson J.K."/>
            <person name="James T.Y."/>
            <person name="O'Malley M.A."/>
            <person name="Stajich J.E."/>
            <person name="Spatafora J.W."/>
            <person name="Visel A."/>
            <person name="Grigoriev I.V."/>
        </authorList>
    </citation>
    <scope>NUCLEOTIDE SEQUENCE [LARGE SCALE GENOMIC DNA]</scope>
    <source>
        <strain evidence="4 5">NRRL 3116</strain>
    </source>
</reference>
<evidence type="ECO:0000259" key="3">
    <source>
        <dbReference type="PROSITE" id="PS50800"/>
    </source>
</evidence>
<feature type="domain" description="SAP" evidence="3">
    <location>
        <begin position="5"/>
        <end position="39"/>
    </location>
</feature>
<dbReference type="InParanoid" id="A0A1Y2GRL1"/>
<protein>
    <recommendedName>
        <fullName evidence="3">SAP domain-containing protein</fullName>
    </recommendedName>
</protein>
<dbReference type="InterPro" id="IPR003034">
    <property type="entry name" value="SAP_dom"/>
</dbReference>
<dbReference type="PANTHER" id="PTHR41807">
    <property type="entry name" value="GLUTATHIONE TRANSFERASE 3"/>
    <property type="match status" value="1"/>
</dbReference>
<evidence type="ECO:0000313" key="5">
    <source>
        <dbReference type="Proteomes" id="UP000193648"/>
    </source>
</evidence>
<dbReference type="Proteomes" id="UP000193648">
    <property type="component" value="Unassembled WGS sequence"/>
</dbReference>
<dbReference type="GeneID" id="33565630"/>
<feature type="region of interest" description="Disordered" evidence="1">
    <location>
        <begin position="183"/>
        <end position="221"/>
    </location>
</feature>
<feature type="transmembrane region" description="Helical" evidence="2">
    <location>
        <begin position="316"/>
        <end position="335"/>
    </location>
</feature>
<feature type="compositionally biased region" description="Low complexity" evidence="1">
    <location>
        <begin position="68"/>
        <end position="79"/>
    </location>
</feature>
<sequence>MAIPLSKRRKAELIELATKLGLATDGRREDIADRIRDHITKHGSSDPSLHELTHEGNPKANSRRSTESNRLASLSSANDLSDDTSEGTQTYSRRSSPRKIATTKHDSDSESLEDLLPEYQARDFMGSLHSEVQAAVEKAYSLEHALHDKFQSGKAQFRRASKDLTSTISHAVDGVVDAVNSSVGRGFNSNERDRGKARRNSRYYDDDAKDGGSHRRYGRRRHRVNLEDKSKSYFVRIFERVKHHFEEYPGIHGFSICMSRGVQRVHDVGSTSTGFVFITFLFEFAVYLSAAFSHQWHKDEDDQPSFFGTLMNWPDFLLPFFCYYSSLFVLPTLLSQLFNVDVARKTDAELDASQYAMTGLLSRSTTSGLSYFAFKFALTYCLSQYGLHHHHVHHQYPAVNVTSRLTNLAKDAAETVAMYAGMGEQQNHYLFHWMAVPQYAAEVFRFVPASLSLATSGVGTILALAEIVVKRHI</sequence>
<feature type="transmembrane region" description="Helical" evidence="2">
    <location>
        <begin position="274"/>
        <end position="296"/>
    </location>
</feature>